<evidence type="ECO:0000313" key="8">
    <source>
        <dbReference type="Proteomes" id="UP000565441"/>
    </source>
</evidence>
<evidence type="ECO:0000313" key="7">
    <source>
        <dbReference type="EMBL" id="KAF5385164.1"/>
    </source>
</evidence>
<dbReference type="SMART" id="SM00356">
    <property type="entry name" value="ZnF_C3H1"/>
    <property type="match status" value="2"/>
</dbReference>
<dbReference type="OrthoDB" id="20872at2759"/>
<dbReference type="EMBL" id="JAACJP010000004">
    <property type="protein sequence ID" value="KAF5385164.1"/>
    <property type="molecule type" value="Genomic_DNA"/>
</dbReference>
<reference evidence="7 8" key="1">
    <citation type="journal article" date="2020" name="ISME J.">
        <title>Uncovering the hidden diversity of litter-decomposition mechanisms in mushroom-forming fungi.</title>
        <authorList>
            <person name="Floudas D."/>
            <person name="Bentzer J."/>
            <person name="Ahren D."/>
            <person name="Johansson T."/>
            <person name="Persson P."/>
            <person name="Tunlid A."/>
        </authorList>
    </citation>
    <scope>NUCLEOTIDE SEQUENCE [LARGE SCALE GENOMIC DNA]</scope>
    <source>
        <strain evidence="7 8">CBS 661.87</strain>
    </source>
</reference>
<dbReference type="InterPro" id="IPR000571">
    <property type="entry name" value="Znf_CCCH"/>
</dbReference>
<feature type="compositionally biased region" description="Polar residues" evidence="5">
    <location>
        <begin position="296"/>
        <end position="313"/>
    </location>
</feature>
<dbReference type="Pfam" id="PF14608">
    <property type="entry name" value="zf-CCCH_2"/>
    <property type="match status" value="2"/>
</dbReference>
<dbReference type="AlphaFoldDB" id="A0A8H5M908"/>
<accession>A0A8H5M908</accession>
<feature type="region of interest" description="Disordered" evidence="5">
    <location>
        <begin position="418"/>
        <end position="437"/>
    </location>
</feature>
<keyword evidence="8" id="KW-1185">Reference proteome</keyword>
<evidence type="ECO:0000256" key="5">
    <source>
        <dbReference type="SAM" id="MobiDB-lite"/>
    </source>
</evidence>
<feature type="region of interest" description="Disordered" evidence="5">
    <location>
        <begin position="296"/>
        <end position="387"/>
    </location>
</feature>
<organism evidence="7 8">
    <name type="scientific">Tricholomella constricta</name>
    <dbReference type="NCBI Taxonomy" id="117010"/>
    <lineage>
        <taxon>Eukaryota</taxon>
        <taxon>Fungi</taxon>
        <taxon>Dikarya</taxon>
        <taxon>Basidiomycota</taxon>
        <taxon>Agaricomycotina</taxon>
        <taxon>Agaricomycetes</taxon>
        <taxon>Agaricomycetidae</taxon>
        <taxon>Agaricales</taxon>
        <taxon>Tricholomatineae</taxon>
        <taxon>Lyophyllaceae</taxon>
        <taxon>Tricholomella</taxon>
    </lineage>
</organism>
<dbReference type="SUPFAM" id="SSF48403">
    <property type="entry name" value="Ankyrin repeat"/>
    <property type="match status" value="1"/>
</dbReference>
<feature type="compositionally biased region" description="Basic and acidic residues" evidence="5">
    <location>
        <begin position="548"/>
        <end position="557"/>
    </location>
</feature>
<dbReference type="SMART" id="SM00248">
    <property type="entry name" value="ANK"/>
    <property type="match status" value="2"/>
</dbReference>
<dbReference type="PROSITE" id="PS50088">
    <property type="entry name" value="ANK_REPEAT"/>
    <property type="match status" value="1"/>
</dbReference>
<keyword evidence="4" id="KW-0863">Zinc-finger</keyword>
<feature type="domain" description="C3H1-type" evidence="6">
    <location>
        <begin position="382"/>
        <end position="409"/>
    </location>
</feature>
<dbReference type="InterPro" id="IPR036770">
    <property type="entry name" value="Ankyrin_rpt-contain_sf"/>
</dbReference>
<dbReference type="InterPro" id="IPR002110">
    <property type="entry name" value="Ankyrin_rpt"/>
</dbReference>
<dbReference type="Gene3D" id="1.25.40.20">
    <property type="entry name" value="Ankyrin repeat-containing domain"/>
    <property type="match status" value="1"/>
</dbReference>
<evidence type="ECO:0000256" key="3">
    <source>
        <dbReference type="PROSITE-ProRule" id="PRU00023"/>
    </source>
</evidence>
<feature type="region of interest" description="Disordered" evidence="5">
    <location>
        <begin position="449"/>
        <end position="592"/>
    </location>
</feature>
<feature type="zinc finger region" description="C3H1-type" evidence="4">
    <location>
        <begin position="169"/>
        <end position="189"/>
    </location>
</feature>
<dbReference type="GO" id="GO:0010468">
    <property type="term" value="P:regulation of gene expression"/>
    <property type="evidence" value="ECO:0007669"/>
    <property type="project" value="UniProtKB-ARBA"/>
</dbReference>
<sequence>MVSALWKACSAGELEAVQDLLKEATNVDIEVKDHTGVTPLIEAVRNGHLEVARALLGKGADPTNSSSQGPPAQYTSEPAILELLSFFQNKAADGPVYSQDSNENIEKQFQYGPSAPAAYTYYPSIHSAPPPPSEGGVYYPQPPPQNAGESHVPGGVGNLPPPEVARFIPCRYFPACRYGASCLFAHPQQYYPGSLAPPPAQYVAPYDSMNVQPYPSNYFPPPSFQPPNGAHPMTPMSPPSGPHPGHGHSPSEVILPLQPPFNPNGIPPVPYGPMSPNAYSHPGQVSVPMIMPPLQHQTALPNQTPSNMYNNAPASAPSYVQHDGTTPYPVSQPGKPSVTPQELNGDVKLPHLQDTSGTNHHHPMPREGAGHHRRGGRRGSFNGRKPPCLFFPTGRCKNGDDCRFPHVLPDANGTHHIPYFSGRGGPRPRHPNGNGIAAINEKLSGMSIRDDAPARQNGTEGSSRSQSTDPGRPRFHQGGKNGYAPNATRPDKRPPPPKQRVPNADEFPVLAGFITPPTRNPGLNGILPNGNGHAGPTAAQVLQAPPPPRKDSSKESSTRGTTPDPIKSTAAKAEPNGVAPETAPTTTHDHPTVKLPVSFAAVAAPEMPKEITLSA</sequence>
<dbReference type="Proteomes" id="UP000565441">
    <property type="component" value="Unassembled WGS sequence"/>
</dbReference>
<keyword evidence="4" id="KW-0479">Metal-binding</keyword>
<feature type="region of interest" description="Disordered" evidence="5">
    <location>
        <begin position="220"/>
        <end position="277"/>
    </location>
</feature>
<feature type="compositionally biased region" description="Low complexity" evidence="5">
    <location>
        <begin position="520"/>
        <end position="531"/>
    </location>
</feature>
<evidence type="ECO:0000256" key="2">
    <source>
        <dbReference type="ARBA" id="ARBA00023043"/>
    </source>
</evidence>
<protein>
    <recommendedName>
        <fullName evidence="6">C3H1-type domain-containing protein</fullName>
    </recommendedName>
</protein>
<feature type="zinc finger region" description="C3H1-type" evidence="4">
    <location>
        <begin position="382"/>
        <end position="409"/>
    </location>
</feature>
<gene>
    <name evidence="7" type="ORF">D9615_001348</name>
</gene>
<name>A0A8H5M908_9AGAR</name>
<evidence type="ECO:0000259" key="6">
    <source>
        <dbReference type="PROSITE" id="PS50103"/>
    </source>
</evidence>
<evidence type="ECO:0000256" key="4">
    <source>
        <dbReference type="PROSITE-ProRule" id="PRU00723"/>
    </source>
</evidence>
<feature type="domain" description="C3H1-type" evidence="6">
    <location>
        <begin position="169"/>
        <end position="189"/>
    </location>
</feature>
<feature type="compositionally biased region" description="Polar residues" evidence="5">
    <location>
        <begin position="456"/>
        <end position="469"/>
    </location>
</feature>
<dbReference type="Gene3D" id="4.10.1000.10">
    <property type="entry name" value="Zinc finger, CCCH-type"/>
    <property type="match status" value="1"/>
</dbReference>
<keyword evidence="4" id="KW-0862">Zinc</keyword>
<keyword evidence="1" id="KW-0677">Repeat</keyword>
<keyword evidence="2 3" id="KW-0040">ANK repeat</keyword>
<evidence type="ECO:0000256" key="1">
    <source>
        <dbReference type="ARBA" id="ARBA00022737"/>
    </source>
</evidence>
<proteinExistence type="predicted"/>
<feature type="repeat" description="ANK" evidence="3">
    <location>
        <begin position="35"/>
        <end position="67"/>
    </location>
</feature>
<dbReference type="PROSITE" id="PS50103">
    <property type="entry name" value="ZF_C3H1"/>
    <property type="match status" value="2"/>
</dbReference>
<dbReference type="GO" id="GO:0008270">
    <property type="term" value="F:zinc ion binding"/>
    <property type="evidence" value="ECO:0007669"/>
    <property type="project" value="UniProtKB-KW"/>
</dbReference>
<dbReference type="Pfam" id="PF12796">
    <property type="entry name" value="Ank_2"/>
    <property type="match status" value="1"/>
</dbReference>
<dbReference type="PANTHER" id="PTHR24171">
    <property type="entry name" value="ANKYRIN REPEAT DOMAIN-CONTAINING PROTEIN 39-RELATED"/>
    <property type="match status" value="1"/>
</dbReference>
<comment type="caution">
    <text evidence="7">The sequence shown here is derived from an EMBL/GenBank/DDBJ whole genome shotgun (WGS) entry which is preliminary data.</text>
</comment>
<feature type="compositionally biased region" description="Pro residues" evidence="5">
    <location>
        <begin position="257"/>
        <end position="273"/>
    </location>
</feature>
<dbReference type="PROSITE" id="PS50297">
    <property type="entry name" value="ANK_REP_REGION"/>
    <property type="match status" value="1"/>
</dbReference>